<dbReference type="InterPro" id="IPR036374">
    <property type="entry name" value="OxRdtase_Mopterin-bd_sf"/>
</dbReference>
<reference evidence="2 3" key="1">
    <citation type="submission" date="2012-01" db="EMBL/GenBank/DDBJ databases">
        <title>Improved High-Quality Draft sequence of Metallosphaera yellowstonensis MK1.</title>
        <authorList>
            <consortium name="US DOE Joint Genome Institute"/>
            <person name="Lucas S."/>
            <person name="Han J."/>
            <person name="Cheng J.-F."/>
            <person name="Goodwin L."/>
            <person name="Pitluck S."/>
            <person name="Peters L."/>
            <person name="Teshima H."/>
            <person name="Detter J.C."/>
            <person name="Han C."/>
            <person name="Tapia R."/>
            <person name="Land M."/>
            <person name="Hauser L."/>
            <person name="Kyrpides N."/>
            <person name="Kozubal M."/>
            <person name="Macur R.E."/>
            <person name="Jay Z."/>
            <person name="Inskeep W."/>
            <person name="Woyke T."/>
        </authorList>
    </citation>
    <scope>NUCLEOTIDE SEQUENCE [LARGE SCALE GENOMIC DNA]</scope>
    <source>
        <strain evidence="2 3">MK1</strain>
    </source>
</reference>
<evidence type="ECO:0000313" key="3">
    <source>
        <dbReference type="Proteomes" id="UP000003980"/>
    </source>
</evidence>
<dbReference type="eggNOG" id="arCOG00264">
    <property type="taxonomic scope" value="Archaea"/>
</dbReference>
<protein>
    <submittedName>
        <fullName evidence="2">Sulfite oxidase-like oxidoreductase</fullName>
    </submittedName>
</protein>
<dbReference type="OrthoDB" id="24039at2157"/>
<dbReference type="CDD" id="cd02109">
    <property type="entry name" value="arch_bact_SO_family_Moco"/>
    <property type="match status" value="1"/>
</dbReference>
<sequence>METGKSLPRGQKVVKRFIYYAALGVPEIDEERYRLTVSGLVEKPQEYSYQELMRMIDVNYVRDFHCVTGWSVLGVSWEGVSLRNLLQRSVPKKEAKWVMFYSLDGYTTAVPLEDAMSEDAVVVLKMNGKPLTREQGFPARPFIPYLYAWKSAKWLASVELLPDYVDGYWEERGYHERGNVWEEERFKGQGGKHLPRRPLL</sequence>
<proteinExistence type="predicted"/>
<dbReference type="Proteomes" id="UP000003980">
    <property type="component" value="Unassembled WGS sequence"/>
</dbReference>
<evidence type="ECO:0000313" key="2">
    <source>
        <dbReference type="EMBL" id="EHP71069.1"/>
    </source>
</evidence>
<dbReference type="STRING" id="671065.MetMK1DRAFT_00015730"/>
<organism evidence="2 3">
    <name type="scientific">Metallosphaera yellowstonensis MK1</name>
    <dbReference type="NCBI Taxonomy" id="671065"/>
    <lineage>
        <taxon>Archaea</taxon>
        <taxon>Thermoproteota</taxon>
        <taxon>Thermoprotei</taxon>
        <taxon>Sulfolobales</taxon>
        <taxon>Sulfolobaceae</taxon>
        <taxon>Metallosphaera</taxon>
    </lineage>
</organism>
<accession>H2C4X8</accession>
<dbReference type="InterPro" id="IPR000572">
    <property type="entry name" value="OxRdtase_Mopterin-bd_dom"/>
</dbReference>
<dbReference type="EMBL" id="JH597761">
    <property type="protein sequence ID" value="EHP71069.1"/>
    <property type="molecule type" value="Genomic_DNA"/>
</dbReference>
<evidence type="ECO:0000259" key="1">
    <source>
        <dbReference type="Pfam" id="PF00174"/>
    </source>
</evidence>
<dbReference type="SUPFAM" id="SSF56524">
    <property type="entry name" value="Oxidoreductase molybdopterin-binding domain"/>
    <property type="match status" value="1"/>
</dbReference>
<dbReference type="HOGENOM" id="CLU_094953_0_0_2"/>
<gene>
    <name evidence="2" type="ORF">MetMK1DRAFT_00015730</name>
</gene>
<dbReference type="PANTHER" id="PTHR43032:SF4">
    <property type="entry name" value="OXIDOREDUCTASE MOLYBDOPTERIN-BINDING DOMAIN-CONTAINING PROTEIN"/>
    <property type="match status" value="1"/>
</dbReference>
<dbReference type="RefSeq" id="WP_009072169.1">
    <property type="nucleotide sequence ID" value="NZ_JH597761.1"/>
</dbReference>
<name>H2C4X8_9CREN</name>
<keyword evidence="3" id="KW-1185">Reference proteome</keyword>
<dbReference type="Gene3D" id="3.90.420.10">
    <property type="entry name" value="Oxidoreductase, molybdopterin-binding domain"/>
    <property type="match status" value="1"/>
</dbReference>
<dbReference type="PANTHER" id="PTHR43032">
    <property type="entry name" value="PROTEIN-METHIONINE-SULFOXIDE REDUCTASE"/>
    <property type="match status" value="1"/>
</dbReference>
<dbReference type="Pfam" id="PF00174">
    <property type="entry name" value="Oxidored_molyb"/>
    <property type="match status" value="1"/>
</dbReference>
<feature type="domain" description="Oxidoreductase molybdopterin-binding" evidence="1">
    <location>
        <begin position="23"/>
        <end position="169"/>
    </location>
</feature>
<dbReference type="AlphaFoldDB" id="H2C4X8"/>